<evidence type="ECO:0000256" key="1">
    <source>
        <dbReference type="SAM" id="MobiDB-lite"/>
    </source>
</evidence>
<evidence type="ECO:0000313" key="2">
    <source>
        <dbReference type="EMBL" id="SMO45443.1"/>
    </source>
</evidence>
<dbReference type="Pfam" id="PF06635">
    <property type="entry name" value="T3SS_SCTL"/>
    <property type="match status" value="1"/>
</dbReference>
<dbReference type="EMBL" id="FXTK01000002">
    <property type="protein sequence ID" value="SMO45443.1"/>
    <property type="molecule type" value="Genomic_DNA"/>
</dbReference>
<organism evidence="2 3">
    <name type="scientific">Paracoccus laeviglucosivorans</name>
    <dbReference type="NCBI Taxonomy" id="1197861"/>
    <lineage>
        <taxon>Bacteria</taxon>
        <taxon>Pseudomonadati</taxon>
        <taxon>Pseudomonadota</taxon>
        <taxon>Alphaproteobacteria</taxon>
        <taxon>Rhodobacterales</taxon>
        <taxon>Paracoccaceae</taxon>
        <taxon>Paracoccus</taxon>
    </lineage>
</organism>
<accession>A0A521BEF2</accession>
<name>A0A521BEF2_9RHOB</name>
<dbReference type="Proteomes" id="UP000319014">
    <property type="component" value="Unassembled WGS sequence"/>
</dbReference>
<dbReference type="OrthoDB" id="7773005at2"/>
<feature type="region of interest" description="Disordered" evidence="1">
    <location>
        <begin position="22"/>
        <end position="44"/>
    </location>
</feature>
<dbReference type="RefSeq" id="WP_142661793.1">
    <property type="nucleotide sequence ID" value="NZ_FXTK01000002.1"/>
</dbReference>
<keyword evidence="3" id="KW-1185">Reference proteome</keyword>
<dbReference type="InterPro" id="IPR010586">
    <property type="entry name" value="T3SS_stator_protein"/>
</dbReference>
<feature type="compositionally biased region" description="Basic and acidic residues" evidence="1">
    <location>
        <begin position="22"/>
        <end position="36"/>
    </location>
</feature>
<sequence length="192" mass="21594">MSPARILPREEIDRLREADRILRDAEQTREESRETTARMQQDMMSEARMQALRESTRTAARLIAKAEEAAEARLKNMEPELARLVARTVRSILGDFQPEEATYLAARHALAQLRDHRRGRIFAAEDTIEPIRRAVDDLGGEGPEILAVIPDPALDAGRAYLSSDRGSAEIGRDALVDRALAPWEGQTEEREP</sequence>
<protein>
    <submittedName>
        <fullName evidence="2">Type III secretion protein L</fullName>
    </submittedName>
</protein>
<proteinExistence type="predicted"/>
<evidence type="ECO:0000313" key="3">
    <source>
        <dbReference type="Proteomes" id="UP000319014"/>
    </source>
</evidence>
<dbReference type="AlphaFoldDB" id="A0A521BEF2"/>
<reference evidence="2 3" key="1">
    <citation type="submission" date="2017-05" db="EMBL/GenBank/DDBJ databases">
        <authorList>
            <person name="Varghese N."/>
            <person name="Submissions S."/>
        </authorList>
    </citation>
    <scope>NUCLEOTIDE SEQUENCE [LARGE SCALE GENOMIC DNA]</scope>
    <source>
        <strain evidence="2 3">DSM 100094</strain>
    </source>
</reference>
<gene>
    <name evidence="2" type="ORF">SAMN06265221_102258</name>
</gene>